<dbReference type="SUPFAM" id="SSF56281">
    <property type="entry name" value="Metallo-hydrolase/oxidoreductase"/>
    <property type="match status" value="1"/>
</dbReference>
<protein>
    <submittedName>
        <fullName evidence="2">cAMP phosphodiesterase class-II:metallo-beta-lactamase superfamily protein</fullName>
    </submittedName>
</protein>
<dbReference type="PANTHER" id="PTHR28283:SF1">
    <property type="entry name" value="3',5'-CYCLIC-NUCLEOTIDE PHOSPHODIESTERASE 1"/>
    <property type="match status" value="1"/>
</dbReference>
<dbReference type="Proteomes" id="UP001319827">
    <property type="component" value="Chromosome"/>
</dbReference>
<dbReference type="PRINTS" id="PR00388">
    <property type="entry name" value="PDIESTERASE2"/>
</dbReference>
<proteinExistence type="predicted"/>
<reference evidence="2 3" key="2">
    <citation type="journal article" date="2021" name="Int. J. Syst. Evol. Microbiol.">
        <title>Isolation and Polyphasic Characterization of Desulfuromonas versatilis sp. Nov., an Electrogenic Bacteria Capable of Versatile Metabolism Isolated from a Graphene Oxide-Reducing Enrichment Culture.</title>
        <authorList>
            <person name="Xie L."/>
            <person name="Yoshida N."/>
            <person name="Ishii S."/>
            <person name="Meng L."/>
        </authorList>
    </citation>
    <scope>NUCLEOTIDE SEQUENCE [LARGE SCALE GENOMIC DNA]</scope>
    <source>
        <strain evidence="2 3">NIT-T3</strain>
    </source>
</reference>
<accession>A0ABM8HN52</accession>
<dbReference type="InterPro" id="IPR001279">
    <property type="entry name" value="Metallo-B-lactamas"/>
</dbReference>
<dbReference type="RefSeq" id="WP_221251505.1">
    <property type="nucleotide sequence ID" value="NZ_AP024355.1"/>
</dbReference>
<dbReference type="SMART" id="SM00849">
    <property type="entry name" value="Lactamase_B"/>
    <property type="match status" value="1"/>
</dbReference>
<dbReference type="EMBL" id="AP024355">
    <property type="protein sequence ID" value="BCR04081.1"/>
    <property type="molecule type" value="Genomic_DNA"/>
</dbReference>
<dbReference type="PANTHER" id="PTHR28283">
    <property type="entry name" value="3',5'-CYCLIC-NUCLEOTIDE PHOSPHODIESTERASE 1"/>
    <property type="match status" value="1"/>
</dbReference>
<reference evidence="2 3" key="1">
    <citation type="journal article" date="2016" name="C (Basel)">
        <title>Selective Growth of and Electricity Production by Marine Exoelectrogenic Bacteria in Self-Aggregated Hydrogel of Microbially Reduced Graphene Oxide.</title>
        <authorList>
            <person name="Yoshida N."/>
            <person name="Goto Y."/>
            <person name="Miyata Y."/>
        </authorList>
    </citation>
    <scope>NUCLEOTIDE SEQUENCE [LARGE SCALE GENOMIC DNA]</scope>
    <source>
        <strain evidence="2 3">NIT-T3</strain>
    </source>
</reference>
<dbReference type="InterPro" id="IPR000396">
    <property type="entry name" value="Pdiesterase2"/>
</dbReference>
<organism evidence="2 3">
    <name type="scientific">Desulfuromonas versatilis</name>
    <dbReference type="NCBI Taxonomy" id="2802975"/>
    <lineage>
        <taxon>Bacteria</taxon>
        <taxon>Pseudomonadati</taxon>
        <taxon>Thermodesulfobacteriota</taxon>
        <taxon>Desulfuromonadia</taxon>
        <taxon>Desulfuromonadales</taxon>
        <taxon>Desulfuromonadaceae</taxon>
        <taxon>Desulfuromonas</taxon>
    </lineage>
</organism>
<dbReference type="Gene3D" id="3.60.15.10">
    <property type="entry name" value="Ribonuclease Z/Hydroxyacylglutathione hydrolase-like"/>
    <property type="match status" value="1"/>
</dbReference>
<name>A0ABM8HN52_9BACT</name>
<feature type="domain" description="Metallo-beta-lactamase" evidence="1">
    <location>
        <begin position="23"/>
        <end position="204"/>
    </location>
</feature>
<gene>
    <name evidence="2" type="ORF">DESUT3_11500</name>
</gene>
<dbReference type="CDD" id="cd07735">
    <property type="entry name" value="class_II_PDE_MBL-fold"/>
    <property type="match status" value="1"/>
</dbReference>
<evidence type="ECO:0000259" key="1">
    <source>
        <dbReference type="SMART" id="SM00849"/>
    </source>
</evidence>
<keyword evidence="3" id="KW-1185">Reference proteome</keyword>
<evidence type="ECO:0000313" key="3">
    <source>
        <dbReference type="Proteomes" id="UP001319827"/>
    </source>
</evidence>
<dbReference type="Pfam" id="PF12706">
    <property type="entry name" value="Lactamase_B_2"/>
    <property type="match status" value="1"/>
</dbReference>
<dbReference type="InterPro" id="IPR036866">
    <property type="entry name" value="RibonucZ/Hydroxyglut_hydro"/>
</dbReference>
<sequence>MPEENRLTVKVLGCYGSRMPGHQTSSLLVNGRLLLDSGTATSLLPLEQQLAIDDILLTHAHLDHIVDLAFLADNVMTLRKTPLRVWGPEQVLEAVQEHLFNDRIWPDFTRLPGPDGPAVELAPLAAGRDARIGGVAVRWVQTNHPVFAAGYCLSQGESAVLFSGDTGVTEELWAMGRCCPGLAAAFVETTFPDRLEGLAHASGHLTPALLAAELRKLDRGSLPIKILHMKPQFLDEILGELSALGEDRLQVLRGGEEFSF</sequence>
<dbReference type="PROSITE" id="PS00141">
    <property type="entry name" value="ASP_PROTEASE"/>
    <property type="match status" value="1"/>
</dbReference>
<dbReference type="InterPro" id="IPR001969">
    <property type="entry name" value="Aspartic_peptidase_AS"/>
</dbReference>
<evidence type="ECO:0000313" key="2">
    <source>
        <dbReference type="EMBL" id="BCR04081.1"/>
    </source>
</evidence>